<name>A0A1I0U9P4_9NOCA</name>
<organism evidence="1 2">
    <name type="scientific">Rhodococcoides kroppenstedtii</name>
    <dbReference type="NCBI Taxonomy" id="293050"/>
    <lineage>
        <taxon>Bacteria</taxon>
        <taxon>Bacillati</taxon>
        <taxon>Actinomycetota</taxon>
        <taxon>Actinomycetes</taxon>
        <taxon>Mycobacteriales</taxon>
        <taxon>Nocardiaceae</taxon>
        <taxon>Rhodococcoides</taxon>
    </lineage>
</organism>
<dbReference type="GeneID" id="85487298"/>
<protein>
    <recommendedName>
        <fullName evidence="3">Head-to-tail stopper</fullName>
    </recommendedName>
</protein>
<sequence>MSRFGFTSTIAIKKPQRVADRYSNERLVYDDVEPVPVDDLVSLQPESSTEVGDRENRIGTVETFRLRTQPGIDLDLDSVDHVLWAGRELEVISEVMRWPHPMRPDGVHHLEATLRFVKG</sequence>
<evidence type="ECO:0000313" key="2">
    <source>
        <dbReference type="Proteomes" id="UP000182054"/>
    </source>
</evidence>
<dbReference type="Proteomes" id="UP000182054">
    <property type="component" value="Unassembled WGS sequence"/>
</dbReference>
<dbReference type="OrthoDB" id="4425998at2"/>
<accession>A0A1I0U9P4</accession>
<evidence type="ECO:0000313" key="1">
    <source>
        <dbReference type="EMBL" id="SFA60819.1"/>
    </source>
</evidence>
<dbReference type="EMBL" id="FOJN01000016">
    <property type="protein sequence ID" value="SFA60819.1"/>
    <property type="molecule type" value="Genomic_DNA"/>
</dbReference>
<dbReference type="RefSeq" id="WP_068361719.1">
    <property type="nucleotide sequence ID" value="NZ_FOJN01000016.1"/>
</dbReference>
<proteinExistence type="predicted"/>
<evidence type="ECO:0008006" key="3">
    <source>
        <dbReference type="Google" id="ProtNLM"/>
    </source>
</evidence>
<reference evidence="1 2" key="1">
    <citation type="submission" date="2016-10" db="EMBL/GenBank/DDBJ databases">
        <authorList>
            <person name="de Groot N.N."/>
        </authorList>
    </citation>
    <scope>NUCLEOTIDE SEQUENCE [LARGE SCALE GENOMIC DNA]</scope>
    <source>
        <strain evidence="1 2">DSM 44908</strain>
    </source>
</reference>
<dbReference type="AlphaFoldDB" id="A0A1I0U9P4"/>
<gene>
    <name evidence="1" type="ORF">SAMN05444374_11632</name>
</gene>